<dbReference type="EMBL" id="OU892281">
    <property type="protein sequence ID" value="CAG9768571.1"/>
    <property type="molecule type" value="Genomic_DNA"/>
</dbReference>
<evidence type="ECO:0000313" key="3">
    <source>
        <dbReference type="Proteomes" id="UP001152799"/>
    </source>
</evidence>
<feature type="region of interest" description="Disordered" evidence="1">
    <location>
        <begin position="187"/>
        <end position="245"/>
    </location>
</feature>
<dbReference type="AlphaFoldDB" id="A0A9N9MPW1"/>
<feature type="compositionally biased region" description="Polar residues" evidence="1">
    <location>
        <begin position="187"/>
        <end position="223"/>
    </location>
</feature>
<accession>A0A9N9MPW1</accession>
<keyword evidence="3" id="KW-1185">Reference proteome</keyword>
<organism evidence="2 3">
    <name type="scientific">Ceutorhynchus assimilis</name>
    <name type="common">cabbage seed weevil</name>
    <dbReference type="NCBI Taxonomy" id="467358"/>
    <lineage>
        <taxon>Eukaryota</taxon>
        <taxon>Metazoa</taxon>
        <taxon>Ecdysozoa</taxon>
        <taxon>Arthropoda</taxon>
        <taxon>Hexapoda</taxon>
        <taxon>Insecta</taxon>
        <taxon>Pterygota</taxon>
        <taxon>Neoptera</taxon>
        <taxon>Endopterygota</taxon>
        <taxon>Coleoptera</taxon>
        <taxon>Polyphaga</taxon>
        <taxon>Cucujiformia</taxon>
        <taxon>Curculionidae</taxon>
        <taxon>Ceutorhynchinae</taxon>
        <taxon>Ceutorhynchus</taxon>
    </lineage>
</organism>
<gene>
    <name evidence="2" type="ORF">CEUTPL_LOCUS9099</name>
</gene>
<protein>
    <submittedName>
        <fullName evidence="2">Uncharacterized protein</fullName>
    </submittedName>
</protein>
<proteinExistence type="predicted"/>
<dbReference type="Proteomes" id="UP001152799">
    <property type="component" value="Chromosome 5"/>
</dbReference>
<name>A0A9N9MPW1_9CUCU</name>
<evidence type="ECO:0000256" key="1">
    <source>
        <dbReference type="SAM" id="MobiDB-lite"/>
    </source>
</evidence>
<dbReference type="OrthoDB" id="6723953at2759"/>
<evidence type="ECO:0000313" key="2">
    <source>
        <dbReference type="EMBL" id="CAG9768571.1"/>
    </source>
</evidence>
<feature type="region of interest" description="Disordered" evidence="1">
    <location>
        <begin position="96"/>
        <end position="117"/>
    </location>
</feature>
<sequence>MSKKGSQRILIPRGLVDPNEDTIIEVPRNYKETPVVVASRSERNVNIARSTKSIKLRKDEEDFDYVMYNQKPTAQYPRARNQAVSYVPQANYNTQPSQATIDAQPPVSYPPPSVHSRQPNLYQPPIKCTNATTYDSAVPERNLDISLTNLDATEKAELQQVQDKLEAFQRARRQFLLEANQLTISKGVQTAPPSGTGSTGFSTIPSTSSSRTQTSILNTGSYLSSSTRERTRRVQVTENDSEDDVGYSCICK</sequence>
<reference evidence="2" key="1">
    <citation type="submission" date="2022-01" db="EMBL/GenBank/DDBJ databases">
        <authorList>
            <person name="King R."/>
        </authorList>
    </citation>
    <scope>NUCLEOTIDE SEQUENCE</scope>
</reference>